<dbReference type="WBParaSite" id="MCU_001329-RB">
    <property type="protein sequence ID" value="MCU_001329-RB"/>
    <property type="gene ID" value="MCU_001329"/>
</dbReference>
<feature type="domain" description="C2H2-type" evidence="10">
    <location>
        <begin position="70"/>
        <end position="92"/>
    </location>
</feature>
<feature type="compositionally biased region" description="Basic and acidic residues" evidence="9">
    <location>
        <begin position="114"/>
        <end position="129"/>
    </location>
</feature>
<dbReference type="InterPro" id="IPR022755">
    <property type="entry name" value="Znf_C2H2_jaz"/>
</dbReference>
<evidence type="ECO:0000256" key="3">
    <source>
        <dbReference type="ARBA" id="ARBA00022517"/>
    </source>
</evidence>
<keyword evidence="6" id="KW-0863">Zinc-finger</keyword>
<sequence>MTTYCPTCNVEYSVLERKTHLRSDWHVYNLKRVVASLPPLSAAEFSKKQALFASTASGVDLPQVSKKLYCRFCKKSFNSIKSHENHLSSKQHKVNAENFAGKFAFEAQLKAVRSELPPERTADSKTSDTDHEESDSDSSFRQPLPIGACLFCDRSFAGCAEAVDRVLRHMSDAHGFTLPHADKLINPGGLLADLGRLVGVEFACIGCGRQFSGRTYGDMSLQPSELRRQNLAAVRAHMRDANHTFLYTGTNDPVQVMLAIAETDSEGSRRAESLPPVARVGGEFYSQFYVPERENKTLVLPDDPDDMAYEVRLPAGGVLGHRKHYLTVYRQNLASGLIEEAKRRQQLQMATLTHGGTLNIASRRGTGLAIASSSTADPNGGRISRVDAHRQAATKSILDKYDLDLGTRGNYVLRGHLRRQY</sequence>
<keyword evidence="5" id="KW-0677">Repeat</keyword>
<keyword evidence="3" id="KW-0690">Ribosome biogenesis</keyword>
<dbReference type="Pfam" id="PF12171">
    <property type="entry name" value="zf-C2H2_jaz"/>
    <property type="match status" value="1"/>
</dbReference>
<reference evidence="11 12" key="1">
    <citation type="submission" date="2019-11" db="UniProtKB">
        <authorList>
            <consortium name="WormBaseParasite"/>
        </authorList>
    </citation>
    <scope>IDENTIFICATION</scope>
</reference>
<evidence type="ECO:0000313" key="11">
    <source>
        <dbReference type="WBParaSite" id="MCU_001329-RA"/>
    </source>
</evidence>
<evidence type="ECO:0000256" key="6">
    <source>
        <dbReference type="ARBA" id="ARBA00022771"/>
    </source>
</evidence>
<dbReference type="GO" id="GO:0005737">
    <property type="term" value="C:cytoplasm"/>
    <property type="evidence" value="ECO:0007669"/>
    <property type="project" value="UniProtKB-SubCell"/>
</dbReference>
<dbReference type="InterPro" id="IPR041661">
    <property type="entry name" value="ZN622/Rei1/Reh1_Znf-C2H2"/>
</dbReference>
<name>A0A5K3EL08_MESCO</name>
<evidence type="ECO:0000256" key="4">
    <source>
        <dbReference type="ARBA" id="ARBA00022723"/>
    </source>
</evidence>
<dbReference type="PANTHER" id="PTHR13182">
    <property type="entry name" value="ZINC FINGER PROTEIN 622"/>
    <property type="match status" value="1"/>
</dbReference>
<evidence type="ECO:0000256" key="1">
    <source>
        <dbReference type="ARBA" id="ARBA00004496"/>
    </source>
</evidence>
<comment type="similarity">
    <text evidence="8">Belongs to the REI1 family.</text>
</comment>
<evidence type="ECO:0000256" key="5">
    <source>
        <dbReference type="ARBA" id="ARBA00022737"/>
    </source>
</evidence>
<dbReference type="GO" id="GO:0042273">
    <property type="term" value="P:ribosomal large subunit biogenesis"/>
    <property type="evidence" value="ECO:0007669"/>
    <property type="project" value="TreeGrafter"/>
</dbReference>
<dbReference type="PROSITE" id="PS00028">
    <property type="entry name" value="ZINC_FINGER_C2H2_1"/>
    <property type="match status" value="1"/>
</dbReference>
<dbReference type="InterPro" id="IPR036236">
    <property type="entry name" value="Znf_C2H2_sf"/>
</dbReference>
<dbReference type="GO" id="GO:0030687">
    <property type="term" value="C:preribosome, large subunit precursor"/>
    <property type="evidence" value="ECO:0007669"/>
    <property type="project" value="TreeGrafter"/>
</dbReference>
<dbReference type="WBParaSite" id="MCU_001329-RA">
    <property type="protein sequence ID" value="MCU_001329-RA"/>
    <property type="gene ID" value="MCU_001329"/>
</dbReference>
<comment type="subcellular location">
    <subcellularLocation>
        <location evidence="1">Cytoplasm</location>
    </subcellularLocation>
</comment>
<keyword evidence="4" id="KW-0479">Metal-binding</keyword>
<accession>A0A5K3EL08</accession>
<organism evidence="12">
    <name type="scientific">Mesocestoides corti</name>
    <name type="common">Flatworm</name>
    <dbReference type="NCBI Taxonomy" id="53468"/>
    <lineage>
        <taxon>Eukaryota</taxon>
        <taxon>Metazoa</taxon>
        <taxon>Spiralia</taxon>
        <taxon>Lophotrochozoa</taxon>
        <taxon>Platyhelminthes</taxon>
        <taxon>Cestoda</taxon>
        <taxon>Eucestoda</taxon>
        <taxon>Cyclophyllidea</taxon>
        <taxon>Mesocestoididae</taxon>
        <taxon>Mesocestoides</taxon>
    </lineage>
</organism>
<evidence type="ECO:0000313" key="12">
    <source>
        <dbReference type="WBParaSite" id="MCU_001329-RB"/>
    </source>
</evidence>
<evidence type="ECO:0000256" key="8">
    <source>
        <dbReference type="ARBA" id="ARBA00034126"/>
    </source>
</evidence>
<dbReference type="AlphaFoldDB" id="A0A5K3EL08"/>
<dbReference type="Pfam" id="PF12756">
    <property type="entry name" value="zf-C2H2_2"/>
    <property type="match status" value="1"/>
</dbReference>
<dbReference type="SMART" id="SM00451">
    <property type="entry name" value="ZnF_U1"/>
    <property type="match status" value="2"/>
</dbReference>
<evidence type="ECO:0000259" key="10">
    <source>
        <dbReference type="PROSITE" id="PS00028"/>
    </source>
</evidence>
<keyword evidence="7" id="KW-0862">Zinc</keyword>
<evidence type="ECO:0000256" key="2">
    <source>
        <dbReference type="ARBA" id="ARBA00022490"/>
    </source>
</evidence>
<dbReference type="GO" id="GO:0003676">
    <property type="term" value="F:nucleic acid binding"/>
    <property type="evidence" value="ECO:0007669"/>
    <property type="project" value="InterPro"/>
</dbReference>
<proteinExistence type="inferred from homology"/>
<protein>
    <submittedName>
        <fullName evidence="11 12">C2H2-type domain-containing protein</fullName>
    </submittedName>
</protein>
<dbReference type="InterPro" id="IPR003604">
    <property type="entry name" value="Matrin/U1-like-C_Znf_C2H2"/>
</dbReference>
<dbReference type="PANTHER" id="PTHR13182:SF8">
    <property type="entry name" value="CYTOPLASMIC 60S SUBUNIT BIOGENESIS FACTOR ZNF622"/>
    <property type="match status" value="1"/>
</dbReference>
<dbReference type="SUPFAM" id="SSF57667">
    <property type="entry name" value="beta-beta-alpha zinc fingers"/>
    <property type="match status" value="1"/>
</dbReference>
<evidence type="ECO:0000256" key="7">
    <source>
        <dbReference type="ARBA" id="ARBA00022833"/>
    </source>
</evidence>
<dbReference type="Gene3D" id="3.30.160.60">
    <property type="entry name" value="Classic Zinc Finger"/>
    <property type="match status" value="1"/>
</dbReference>
<dbReference type="InterPro" id="IPR013087">
    <property type="entry name" value="Znf_C2H2_type"/>
</dbReference>
<dbReference type="GO" id="GO:0008270">
    <property type="term" value="F:zinc ion binding"/>
    <property type="evidence" value="ECO:0007669"/>
    <property type="project" value="UniProtKB-KW"/>
</dbReference>
<dbReference type="InterPro" id="IPR040025">
    <property type="entry name" value="Znf622/Rei1/Reh1"/>
</dbReference>
<keyword evidence="2" id="KW-0963">Cytoplasm</keyword>
<feature type="region of interest" description="Disordered" evidence="9">
    <location>
        <begin position="114"/>
        <end position="140"/>
    </location>
</feature>
<evidence type="ECO:0000256" key="9">
    <source>
        <dbReference type="SAM" id="MobiDB-lite"/>
    </source>
</evidence>